<dbReference type="Pfam" id="PF01497">
    <property type="entry name" value="Peripla_BP_2"/>
    <property type="match status" value="1"/>
</dbReference>
<evidence type="ECO:0000313" key="9">
    <source>
        <dbReference type="Proteomes" id="UP000192140"/>
    </source>
</evidence>
<evidence type="ECO:0000256" key="4">
    <source>
        <dbReference type="ARBA" id="ARBA00022496"/>
    </source>
</evidence>
<evidence type="ECO:0000256" key="6">
    <source>
        <dbReference type="SAM" id="SignalP"/>
    </source>
</evidence>
<proteinExistence type="inferred from homology"/>
<protein>
    <submittedName>
        <fullName evidence="8">ABC-type Fe3+-hydroxamate transport system, periplasmic component</fullName>
    </submittedName>
</protein>
<accession>A0A1S7U8S4</accession>
<dbReference type="Gene3D" id="3.40.50.1980">
    <property type="entry name" value="Nitrogenase molybdenum iron protein domain"/>
    <property type="match status" value="2"/>
</dbReference>
<feature type="signal peptide" evidence="6">
    <location>
        <begin position="1"/>
        <end position="29"/>
    </location>
</feature>
<dbReference type="RefSeq" id="WP_080855097.1">
    <property type="nucleotide sequence ID" value="NZ_LT009777.1"/>
</dbReference>
<keyword evidence="4" id="KW-0410">Iron transport</keyword>
<evidence type="ECO:0000256" key="1">
    <source>
        <dbReference type="ARBA" id="ARBA00004196"/>
    </source>
</evidence>
<evidence type="ECO:0000256" key="5">
    <source>
        <dbReference type="ARBA" id="ARBA00022729"/>
    </source>
</evidence>
<keyword evidence="4" id="KW-0408">Iron</keyword>
<dbReference type="GO" id="GO:0030288">
    <property type="term" value="C:outer membrane-bounded periplasmic space"/>
    <property type="evidence" value="ECO:0007669"/>
    <property type="project" value="TreeGrafter"/>
</dbReference>
<dbReference type="EMBL" id="FCNP01000049">
    <property type="protein sequence ID" value="CVI63172.1"/>
    <property type="molecule type" value="Genomic_DNA"/>
</dbReference>
<comment type="subcellular location">
    <subcellularLocation>
        <location evidence="1">Cell envelope</location>
    </subcellularLocation>
</comment>
<dbReference type="InterPro" id="IPR002491">
    <property type="entry name" value="ABC_transptr_periplasmic_BD"/>
</dbReference>
<dbReference type="AlphaFoldDB" id="A0A1S7U8S4"/>
<reference evidence="8" key="1">
    <citation type="submission" date="2016-01" db="EMBL/GenBank/DDBJ databases">
        <authorList>
            <person name="Regsiter A."/>
            <person name="william w."/>
        </authorList>
    </citation>
    <scope>NUCLEOTIDE SEQUENCE</scope>
    <source>
        <strain evidence="8">NCPPB 1641</strain>
    </source>
</reference>
<keyword evidence="9" id="KW-1185">Reference proteome</keyword>
<organism evidence="8 9">
    <name type="scientific">Agrobacterium deltaense NCPPB 1641</name>
    <dbReference type="NCBI Taxonomy" id="1183425"/>
    <lineage>
        <taxon>Bacteria</taxon>
        <taxon>Pseudomonadati</taxon>
        <taxon>Pseudomonadota</taxon>
        <taxon>Alphaproteobacteria</taxon>
        <taxon>Hyphomicrobiales</taxon>
        <taxon>Rhizobiaceae</taxon>
        <taxon>Rhizobium/Agrobacterium group</taxon>
        <taxon>Agrobacterium</taxon>
    </lineage>
</organism>
<evidence type="ECO:0000256" key="3">
    <source>
        <dbReference type="ARBA" id="ARBA00022448"/>
    </source>
</evidence>
<dbReference type="Proteomes" id="UP000192140">
    <property type="component" value="Unassembled WGS sequence"/>
</dbReference>
<dbReference type="InterPro" id="IPR051313">
    <property type="entry name" value="Bact_iron-sidero_bind"/>
</dbReference>
<dbReference type="InterPro" id="IPR006311">
    <property type="entry name" value="TAT_signal"/>
</dbReference>
<evidence type="ECO:0000259" key="7">
    <source>
        <dbReference type="PROSITE" id="PS50983"/>
    </source>
</evidence>
<dbReference type="GO" id="GO:1901678">
    <property type="term" value="P:iron coordination entity transport"/>
    <property type="evidence" value="ECO:0007669"/>
    <property type="project" value="UniProtKB-ARBA"/>
</dbReference>
<sequence>MTGLNRRKFISTLSSAACASALLPGKLMAQPALPRVVALEWRYADHARSLGLPLVGVADLAEYLGQASSGAKELAATGPADMGRRQEPSLEAIIAAKPDLILGVKFRHERIQPQLSKIAQTILYDYTQTGKANGDQLSLMIDELQLLAEKVGRRDATDKAVHGLDEFLSKQSERLASIPDLSRQIVFAQFPSGVNNIRLFTSNSLPICLLEQLGLQNAWNGPSEGFGFTTVGPERLLALGDIMFLGVAIGSDNSYTRLARNPLWQSMPFVRAGRFFGLTDVVWPFGGIPAAEAFIVKVAETLTQE</sequence>
<keyword evidence="4" id="KW-0406">Ion transport</keyword>
<dbReference type="PANTHER" id="PTHR30532:SF1">
    <property type="entry name" value="IRON(3+)-HYDROXAMATE-BINDING PROTEIN FHUD"/>
    <property type="match status" value="1"/>
</dbReference>
<feature type="domain" description="Fe/B12 periplasmic-binding" evidence="7">
    <location>
        <begin position="35"/>
        <end position="305"/>
    </location>
</feature>
<gene>
    <name evidence="8" type="ORF">AGR7A_pAt20124</name>
</gene>
<name>A0A1S7U8S4_9HYPH</name>
<evidence type="ECO:0000256" key="2">
    <source>
        <dbReference type="ARBA" id="ARBA00008814"/>
    </source>
</evidence>
<comment type="similarity">
    <text evidence="2">Belongs to the bacterial solute-binding protein 8 family.</text>
</comment>
<dbReference type="PROSITE" id="PS51318">
    <property type="entry name" value="TAT"/>
    <property type="match status" value="1"/>
</dbReference>
<keyword evidence="3" id="KW-0813">Transport</keyword>
<dbReference type="PROSITE" id="PS50983">
    <property type="entry name" value="FE_B12_PBP"/>
    <property type="match status" value="1"/>
</dbReference>
<dbReference type="PANTHER" id="PTHR30532">
    <property type="entry name" value="IRON III DICITRATE-BINDING PERIPLASMIC PROTEIN"/>
    <property type="match status" value="1"/>
</dbReference>
<feature type="chain" id="PRO_5012910340" evidence="6">
    <location>
        <begin position="30"/>
        <end position="305"/>
    </location>
</feature>
<keyword evidence="5 6" id="KW-0732">Signal</keyword>
<evidence type="ECO:0000313" key="8">
    <source>
        <dbReference type="EMBL" id="CVI63172.1"/>
    </source>
</evidence>
<comment type="caution">
    <text evidence="8">The sequence shown here is derived from an EMBL/GenBank/DDBJ whole genome shotgun (WGS) entry which is preliminary data.</text>
</comment>
<dbReference type="CDD" id="cd01146">
    <property type="entry name" value="FhuD"/>
    <property type="match status" value="1"/>
</dbReference>
<dbReference type="SUPFAM" id="SSF53807">
    <property type="entry name" value="Helical backbone' metal receptor"/>
    <property type="match status" value="1"/>
</dbReference>